<evidence type="ECO:0000313" key="4">
    <source>
        <dbReference type="Proteomes" id="UP001201163"/>
    </source>
</evidence>
<dbReference type="SUPFAM" id="SSF51338">
    <property type="entry name" value="Composite domain of metallo-dependent hydrolases"/>
    <property type="match status" value="1"/>
</dbReference>
<protein>
    <submittedName>
        <fullName evidence="3">Carbohydrate esterase family 9 protein</fullName>
    </submittedName>
</protein>
<dbReference type="SUPFAM" id="SSF51556">
    <property type="entry name" value="Metallo-dependent hydrolases"/>
    <property type="match status" value="1"/>
</dbReference>
<feature type="transmembrane region" description="Helical" evidence="1">
    <location>
        <begin position="25"/>
        <end position="48"/>
    </location>
</feature>
<reference evidence="3" key="1">
    <citation type="submission" date="2022-01" db="EMBL/GenBank/DDBJ databases">
        <title>Comparative genomics reveals a dynamic genome evolution in the ectomycorrhizal milk-cap (Lactarius) mushrooms.</title>
        <authorList>
            <consortium name="DOE Joint Genome Institute"/>
            <person name="Lebreton A."/>
            <person name="Tang N."/>
            <person name="Kuo A."/>
            <person name="LaButti K."/>
            <person name="Drula E."/>
            <person name="Barry K."/>
            <person name="Clum A."/>
            <person name="Lipzen A."/>
            <person name="Mousain D."/>
            <person name="Ng V."/>
            <person name="Wang R."/>
            <person name="Wang X."/>
            <person name="Dai Y."/>
            <person name="Henrissat B."/>
            <person name="Grigoriev I.V."/>
            <person name="Guerin-Laguette A."/>
            <person name="Yu F."/>
            <person name="Martin F.M."/>
        </authorList>
    </citation>
    <scope>NUCLEOTIDE SEQUENCE</scope>
    <source>
        <strain evidence="3">QP</strain>
    </source>
</reference>
<dbReference type="EMBL" id="JAKELL010000030">
    <property type="protein sequence ID" value="KAH8990617.1"/>
    <property type="molecule type" value="Genomic_DNA"/>
</dbReference>
<dbReference type="InterPro" id="IPR011059">
    <property type="entry name" value="Metal-dep_hydrolase_composite"/>
</dbReference>
<keyword evidence="4" id="KW-1185">Reference proteome</keyword>
<dbReference type="InterPro" id="IPR006680">
    <property type="entry name" value="Amidohydro-rel"/>
</dbReference>
<name>A0AAD4Q7N3_9AGAM</name>
<proteinExistence type="predicted"/>
<dbReference type="InterPro" id="IPR050138">
    <property type="entry name" value="DHOase/Allantoinase_Hydrolase"/>
</dbReference>
<organism evidence="3 4">
    <name type="scientific">Lactarius akahatsu</name>
    <dbReference type="NCBI Taxonomy" id="416441"/>
    <lineage>
        <taxon>Eukaryota</taxon>
        <taxon>Fungi</taxon>
        <taxon>Dikarya</taxon>
        <taxon>Basidiomycota</taxon>
        <taxon>Agaricomycotina</taxon>
        <taxon>Agaricomycetes</taxon>
        <taxon>Russulales</taxon>
        <taxon>Russulaceae</taxon>
        <taxon>Lactarius</taxon>
    </lineage>
</organism>
<keyword evidence="1" id="KW-0472">Membrane</keyword>
<dbReference type="Gene3D" id="3.20.20.140">
    <property type="entry name" value="Metal-dependent hydrolases"/>
    <property type="match status" value="2"/>
</dbReference>
<feature type="domain" description="Amidohydrolase-related" evidence="2">
    <location>
        <begin position="434"/>
        <end position="523"/>
    </location>
</feature>
<dbReference type="GO" id="GO:0005737">
    <property type="term" value="C:cytoplasm"/>
    <property type="evidence" value="ECO:0007669"/>
    <property type="project" value="TreeGrafter"/>
</dbReference>
<evidence type="ECO:0000256" key="1">
    <source>
        <dbReference type="SAM" id="Phobius"/>
    </source>
</evidence>
<dbReference type="AlphaFoldDB" id="A0AAD4Q7N3"/>
<keyword evidence="1" id="KW-0812">Transmembrane</keyword>
<sequence length="979" mass="105280">MAKRAHNLPMNAHSATPLRKFKGKLIITLAVLTSLQLYLISISFPTLFRRASRLPLHAEHSLARCASLNVAAGPPANFHDRSESDRFVAGTKPTLLHNARIWTGENNGTEILHGDVFIDKGIIQGVGNIDLRAFGLDADGFAELNVVDVHGAWVTPGIVDPHSHLGDGSSPSLDGAVDDNSLKGTIQPWLRSLDGLNTHDDSYALSIAGGVTTALVLPGSANAIGGQAFTIKLRKSAERSPTSMLLEPPRDINGTNHETAGGHLPWRQMKHACGEQDNFVGLGSNFTVSWTLQERILVGRVYGDTRMDTFWAFRQAYDKARQILEKQDAYCSAAVAGQWTGLGEFPEDLQWEALVDVLRGRVRVQTHCYEAVDLDDLIRLTNEFKFPIAAVHHAHEAYLVPDVLKRAYGHPPAVAIFATNARYKREAYRGSEFAARILSENGLNVVVKSDHPVLNSRYLLYEAQQVHYYGLPANLALAATTTLPAQVLGLEHRIGYLKQGWDADLVVWDSHPLALGATPVQVFIDGIPQLDAPHVVSKPDKFQDLPKVPNFDREAEEAVTFEGLPPLLPKRASTDFVLFTGVRSVILPGRDYLAELFSAQEDEAGVVAVQNGDIICYGTAAACSLDNFADGERVRVVDLQGGAISPGLLTYGSPLGLQEIEAESSTGDGRVFDPLTGWVPKLVGGDDSIVRAVDALQFAGRDALLAYRAGVTKAIVAPVHSGFYSGLGTAFSTGAAHKLEDGAVVQEVTALHVSVGHFGREPSVSTQIAALRGLLLKLPDDDSIGAASKPFRDAGRGLIPIVVEAYSADVIATLILLKKEVEGKTGTTIKMTIVGATEAHLLAEEIAEADIGIIFKPSRPFPAVWEQRRVLPGPPLSKDTEIALLLSHNITVGIGIEEAWSARNTRFDVGWAALEAGGRISKVQALALASTNLEVLLGGGVENSLRTSDLVATQGGDLLSFDSKVVGVLSPRRGSVDLF</sequence>
<evidence type="ECO:0000313" key="3">
    <source>
        <dbReference type="EMBL" id="KAH8990617.1"/>
    </source>
</evidence>
<dbReference type="Pfam" id="PF01979">
    <property type="entry name" value="Amidohydro_1"/>
    <property type="match status" value="1"/>
</dbReference>
<accession>A0AAD4Q7N3</accession>
<dbReference type="PANTHER" id="PTHR43668:SF5">
    <property type="entry name" value="AMIDOHYDROLASE 3 DOMAIN-CONTAINING PROTEIN"/>
    <property type="match status" value="1"/>
</dbReference>
<dbReference type="GO" id="GO:0004038">
    <property type="term" value="F:allantoinase activity"/>
    <property type="evidence" value="ECO:0007669"/>
    <property type="project" value="TreeGrafter"/>
</dbReference>
<gene>
    <name evidence="3" type="ORF">EDB92DRAFT_1946555</name>
</gene>
<dbReference type="Proteomes" id="UP001201163">
    <property type="component" value="Unassembled WGS sequence"/>
</dbReference>
<dbReference type="GO" id="GO:0006145">
    <property type="term" value="P:purine nucleobase catabolic process"/>
    <property type="evidence" value="ECO:0007669"/>
    <property type="project" value="TreeGrafter"/>
</dbReference>
<dbReference type="InterPro" id="IPR032466">
    <property type="entry name" value="Metal_Hydrolase"/>
</dbReference>
<keyword evidence="1" id="KW-1133">Transmembrane helix</keyword>
<comment type="caution">
    <text evidence="3">The sequence shown here is derived from an EMBL/GenBank/DDBJ whole genome shotgun (WGS) entry which is preliminary data.</text>
</comment>
<dbReference type="PANTHER" id="PTHR43668">
    <property type="entry name" value="ALLANTOINASE"/>
    <property type="match status" value="1"/>
</dbReference>
<evidence type="ECO:0000259" key="2">
    <source>
        <dbReference type="Pfam" id="PF01979"/>
    </source>
</evidence>